<dbReference type="Proteomes" id="UP000295334">
    <property type="component" value="Unassembled WGS sequence"/>
</dbReference>
<proteinExistence type="predicted"/>
<dbReference type="OrthoDB" id="1454810at2"/>
<dbReference type="RefSeq" id="WP_131449678.1">
    <property type="nucleotide sequence ID" value="NZ_SJZI01000043.1"/>
</dbReference>
<gene>
    <name evidence="1" type="ORF">EPD60_11800</name>
</gene>
<dbReference type="EMBL" id="SJZI01000043">
    <property type="protein sequence ID" value="TCJ13771.1"/>
    <property type="molecule type" value="Genomic_DNA"/>
</dbReference>
<evidence type="ECO:0000313" key="1">
    <source>
        <dbReference type="EMBL" id="TCJ13771.1"/>
    </source>
</evidence>
<protein>
    <submittedName>
        <fullName evidence="1">Uncharacterized protein</fullName>
    </submittedName>
</protein>
<name>A0A4R1BA00_9BACT</name>
<evidence type="ECO:0000313" key="2">
    <source>
        <dbReference type="Proteomes" id="UP000295334"/>
    </source>
</evidence>
<accession>A0A4R1BA00</accession>
<dbReference type="AlphaFoldDB" id="A0A4R1BA00"/>
<reference evidence="1 2" key="1">
    <citation type="submission" date="2019-03" db="EMBL/GenBank/DDBJ databases">
        <authorList>
            <person name="Kim M.K.M."/>
        </authorList>
    </citation>
    <scope>NUCLEOTIDE SEQUENCE [LARGE SCALE GENOMIC DNA]</scope>
    <source>
        <strain evidence="1 2">17J68-12</strain>
    </source>
</reference>
<sequence>MVDRIFGVLHLIRSLFLFLACGVCISAPCQEVNVQHGTIGIWEFHRQFGNWHDPVFALRYTSPMLPGSEVARDFNFIGYLIGYAPHRLNKSPEIIPAGAASVLGQVIQRNDDHSYMRKLDPHLADSVLGDTIRFMTLPQADYKMQFSGQSYAPLSFVVNGDWQPVTLDSLGVQEKPNIIRPGALIKWNADPKNDKGVYVTVHYSSGKRGNEFFYYREMVDARNTMKVPDNGSAILPKALFRDVPRGALFTLSLLRGSWSFLKDAEGTPTKVPLVISSECFGDFRYYR</sequence>
<keyword evidence="2" id="KW-1185">Reference proteome</keyword>
<comment type="caution">
    <text evidence="1">The sequence shown here is derived from an EMBL/GenBank/DDBJ whole genome shotgun (WGS) entry which is preliminary data.</text>
</comment>
<organism evidence="1 2">
    <name type="scientific">Flaviaesturariibacter flavus</name>
    <dbReference type="NCBI Taxonomy" id="2502780"/>
    <lineage>
        <taxon>Bacteria</taxon>
        <taxon>Pseudomonadati</taxon>
        <taxon>Bacteroidota</taxon>
        <taxon>Chitinophagia</taxon>
        <taxon>Chitinophagales</taxon>
        <taxon>Chitinophagaceae</taxon>
        <taxon>Flaviaestuariibacter</taxon>
    </lineage>
</organism>